<dbReference type="RefSeq" id="WP_106147863.1">
    <property type="nucleotide sequence ID" value="NZ_PVYX01000003.1"/>
</dbReference>
<evidence type="ECO:0008006" key="4">
    <source>
        <dbReference type="Google" id="ProtNLM"/>
    </source>
</evidence>
<sequence>MRKKIAFVVALFLSVQITSSQDLIVTKQNDSIQCKILRVKKDIIYFVFKNKDEFQSTSIPVDDIIDYRKSFYESNQIPKESLPDYNEYAGFRFAFNGGYSYDPGRLNSNTINLGFEDFYRELRSGYHLEANITYYLSKNIGLGIKYNIFKTSNSIENVGFIDTDGSDIIGTLANDITVSFVGAVLSYRFPGKKSKNAFILNSSIGYLSYRDNQVLAIPVNVKGNNLGFSFDIGYDFLLAERLSLGIQAGATSGRIRELEITGDSGTSLVRIPDDERPSGSARLDFSIGLRYNL</sequence>
<dbReference type="Proteomes" id="UP000237640">
    <property type="component" value="Unassembled WGS sequence"/>
</dbReference>
<feature type="chain" id="PRO_5015506788" description="Outer membrane protein with beta-barrel domain" evidence="1">
    <location>
        <begin position="21"/>
        <end position="293"/>
    </location>
</feature>
<proteinExistence type="predicted"/>
<comment type="caution">
    <text evidence="2">The sequence shown here is derived from an EMBL/GenBank/DDBJ whole genome shotgun (WGS) entry which is preliminary data.</text>
</comment>
<evidence type="ECO:0000256" key="1">
    <source>
        <dbReference type="SAM" id="SignalP"/>
    </source>
</evidence>
<keyword evidence="1" id="KW-0732">Signal</keyword>
<dbReference type="EMBL" id="PVYX01000003">
    <property type="protein sequence ID" value="PRX53113.1"/>
    <property type="molecule type" value="Genomic_DNA"/>
</dbReference>
<reference evidence="2 3" key="1">
    <citation type="submission" date="2018-03" db="EMBL/GenBank/DDBJ databases">
        <title>Genomic Encyclopedia of Archaeal and Bacterial Type Strains, Phase II (KMG-II): from individual species to whole genera.</title>
        <authorList>
            <person name="Goeker M."/>
        </authorList>
    </citation>
    <scope>NUCLEOTIDE SEQUENCE [LARGE SCALE GENOMIC DNA]</scope>
    <source>
        <strain evidence="2 3">DSM 25027</strain>
    </source>
</reference>
<dbReference type="OrthoDB" id="1093738at2"/>
<dbReference type="AlphaFoldDB" id="A0A2T0M6N0"/>
<organism evidence="2 3">
    <name type="scientific">Flagellimonas meridianipacifica</name>
    <dbReference type="NCBI Taxonomy" id="1080225"/>
    <lineage>
        <taxon>Bacteria</taxon>
        <taxon>Pseudomonadati</taxon>
        <taxon>Bacteroidota</taxon>
        <taxon>Flavobacteriia</taxon>
        <taxon>Flavobacteriales</taxon>
        <taxon>Flavobacteriaceae</taxon>
        <taxon>Flagellimonas</taxon>
    </lineage>
</organism>
<name>A0A2T0M6N0_9FLAO</name>
<feature type="signal peptide" evidence="1">
    <location>
        <begin position="1"/>
        <end position="20"/>
    </location>
</feature>
<gene>
    <name evidence="2" type="ORF">CLV81_4014</name>
</gene>
<keyword evidence="3" id="KW-1185">Reference proteome</keyword>
<protein>
    <recommendedName>
        <fullName evidence="4">Outer membrane protein with beta-barrel domain</fullName>
    </recommendedName>
</protein>
<evidence type="ECO:0000313" key="2">
    <source>
        <dbReference type="EMBL" id="PRX53113.1"/>
    </source>
</evidence>
<accession>A0A2T0M6N0</accession>
<evidence type="ECO:0000313" key="3">
    <source>
        <dbReference type="Proteomes" id="UP000237640"/>
    </source>
</evidence>